<gene>
    <name evidence="2" type="ORF">CTI12_AA074640</name>
</gene>
<organism evidence="2 3">
    <name type="scientific">Artemisia annua</name>
    <name type="common">Sweet wormwood</name>
    <dbReference type="NCBI Taxonomy" id="35608"/>
    <lineage>
        <taxon>Eukaryota</taxon>
        <taxon>Viridiplantae</taxon>
        <taxon>Streptophyta</taxon>
        <taxon>Embryophyta</taxon>
        <taxon>Tracheophyta</taxon>
        <taxon>Spermatophyta</taxon>
        <taxon>Magnoliopsida</taxon>
        <taxon>eudicotyledons</taxon>
        <taxon>Gunneridae</taxon>
        <taxon>Pentapetalae</taxon>
        <taxon>asterids</taxon>
        <taxon>campanulids</taxon>
        <taxon>Asterales</taxon>
        <taxon>Asteraceae</taxon>
        <taxon>Asteroideae</taxon>
        <taxon>Anthemideae</taxon>
        <taxon>Artemisiinae</taxon>
        <taxon>Artemisia</taxon>
    </lineage>
</organism>
<reference evidence="2 3" key="1">
    <citation type="journal article" date="2018" name="Mol. Plant">
        <title>The genome of Artemisia annua provides insight into the evolution of Asteraceae family and artemisinin biosynthesis.</title>
        <authorList>
            <person name="Shen Q."/>
            <person name="Zhang L."/>
            <person name="Liao Z."/>
            <person name="Wang S."/>
            <person name="Yan T."/>
            <person name="Shi P."/>
            <person name="Liu M."/>
            <person name="Fu X."/>
            <person name="Pan Q."/>
            <person name="Wang Y."/>
            <person name="Lv Z."/>
            <person name="Lu X."/>
            <person name="Zhang F."/>
            <person name="Jiang W."/>
            <person name="Ma Y."/>
            <person name="Chen M."/>
            <person name="Hao X."/>
            <person name="Li L."/>
            <person name="Tang Y."/>
            <person name="Lv G."/>
            <person name="Zhou Y."/>
            <person name="Sun X."/>
            <person name="Brodelius P.E."/>
            <person name="Rose J.K.C."/>
            <person name="Tang K."/>
        </authorList>
    </citation>
    <scope>NUCLEOTIDE SEQUENCE [LARGE SCALE GENOMIC DNA]</scope>
    <source>
        <strain evidence="3">cv. Huhao1</strain>
        <tissue evidence="2">Leaf</tissue>
    </source>
</reference>
<evidence type="ECO:0000313" key="2">
    <source>
        <dbReference type="EMBL" id="PWA93072.1"/>
    </source>
</evidence>
<dbReference type="AlphaFoldDB" id="A0A2U1Q556"/>
<proteinExistence type="predicted"/>
<dbReference type="PANTHER" id="PTHR33385:SF4">
    <property type="entry name" value="PROTEIN XRI1"/>
    <property type="match status" value="1"/>
</dbReference>
<dbReference type="EMBL" id="PKPP01000413">
    <property type="protein sequence ID" value="PWA93072.1"/>
    <property type="molecule type" value="Genomic_DNA"/>
</dbReference>
<dbReference type="InterPro" id="IPR039933">
    <property type="entry name" value="XRI1"/>
</dbReference>
<dbReference type="GO" id="GO:0007140">
    <property type="term" value="P:male meiotic nuclear division"/>
    <property type="evidence" value="ECO:0007669"/>
    <property type="project" value="InterPro"/>
</dbReference>
<evidence type="ECO:0000313" key="3">
    <source>
        <dbReference type="Proteomes" id="UP000245207"/>
    </source>
</evidence>
<accession>A0A2U1Q556</accession>
<protein>
    <recommendedName>
        <fullName evidence="4">Protein XRI1</fullName>
    </recommendedName>
</protein>
<dbReference type="STRING" id="35608.A0A2U1Q556"/>
<name>A0A2U1Q556_ARTAN</name>
<keyword evidence="3" id="KW-1185">Reference proteome</keyword>
<dbReference type="GO" id="GO:0007143">
    <property type="term" value="P:female meiotic nuclear division"/>
    <property type="evidence" value="ECO:0007669"/>
    <property type="project" value="InterPro"/>
</dbReference>
<dbReference type="PANTHER" id="PTHR33385">
    <property type="entry name" value="PROTEIN XRI1"/>
    <property type="match status" value="1"/>
</dbReference>
<evidence type="ECO:0000256" key="1">
    <source>
        <dbReference type="SAM" id="MobiDB-lite"/>
    </source>
</evidence>
<dbReference type="OrthoDB" id="1913204at2759"/>
<dbReference type="Proteomes" id="UP000245207">
    <property type="component" value="Unassembled WGS sequence"/>
</dbReference>
<feature type="region of interest" description="Disordered" evidence="1">
    <location>
        <begin position="433"/>
        <end position="484"/>
    </location>
</feature>
<evidence type="ECO:0008006" key="4">
    <source>
        <dbReference type="Google" id="ProtNLM"/>
    </source>
</evidence>
<comment type="caution">
    <text evidence="2">The sequence shown here is derived from an EMBL/GenBank/DDBJ whole genome shotgun (WGS) entry which is preliminary data.</text>
</comment>
<sequence length="484" mass="53930">MEYQNDENTEMWDWQGEDYSLQTNASNTLWSNVNENQDDLSYVFNEATPAKSFDELAYQDTNNDKVNKETEPCTLTYSQAKRRRMLQFDDEDVDVDIISLDEDTSSVYLKSKDREASMDEALSDMSQWVAGFADDTSASGSGYEGLDQSSEGWLADCLINDTEMSLSIDDLNLSESTAVQIDTTGTKITEMWDWQGEDYGLQTNASNSLWSNVNENQDDLSYVFNEATPAKSFDELAYQDTNNDKVNKETEPCTLTYSQAKRRRMLQFDDEDVDVDIISLDEDTSSVYLKSKDREASMDEALSDMSQWVAGFADDTSASGSGYEGLDQSSEGWLADCLLNDTEMSLSIDDLNLSESTAVQIDTTEQNDSHFENGGRTGQELPTPTRKMIKLKGKKSFIRTPLKMASSVVLPFTLVKPSGMQGTVTLKDINQRILTPPPSKTKKPHKDPTTSYPTSAFSGKPVVGKTKIHTEGGKGSITIMRTKG</sequence>